<reference evidence="3" key="1">
    <citation type="submission" date="2015-03" db="EMBL/GenBank/DDBJ databases">
        <authorList>
            <consortium name="Pathogen Informatics"/>
        </authorList>
    </citation>
    <scope>NUCLEOTIDE SEQUENCE [LARGE SCALE GENOMIC DNA]</scope>
    <source>
        <strain evidence="3">R148</strain>
    </source>
</reference>
<evidence type="ECO:0000313" key="3">
    <source>
        <dbReference type="Proteomes" id="UP000043316"/>
    </source>
</evidence>
<name>A0A0H5LXN9_YERIN</name>
<evidence type="ECO:0000313" key="2">
    <source>
        <dbReference type="EMBL" id="CRY55790.1"/>
    </source>
</evidence>
<keyword evidence="1" id="KW-1133">Transmembrane helix</keyword>
<organism evidence="2 3">
    <name type="scientific">Yersinia intermedia</name>
    <dbReference type="NCBI Taxonomy" id="631"/>
    <lineage>
        <taxon>Bacteria</taxon>
        <taxon>Pseudomonadati</taxon>
        <taxon>Pseudomonadota</taxon>
        <taxon>Gammaproteobacteria</taxon>
        <taxon>Enterobacterales</taxon>
        <taxon>Yersiniaceae</taxon>
        <taxon>Yersinia</taxon>
    </lineage>
</organism>
<dbReference type="Proteomes" id="UP000043316">
    <property type="component" value="Unassembled WGS sequence"/>
</dbReference>
<sequence>MKINSTVVVIVLIVAAFVAGYIVSEMFAR</sequence>
<dbReference type="EMBL" id="CWJI01000008">
    <property type="protein sequence ID" value="CRY55790.1"/>
    <property type="molecule type" value="Genomic_DNA"/>
</dbReference>
<evidence type="ECO:0000256" key="1">
    <source>
        <dbReference type="SAM" id="Phobius"/>
    </source>
</evidence>
<keyword evidence="1" id="KW-0472">Membrane</keyword>
<accession>A0A0H5LXN9</accession>
<feature type="transmembrane region" description="Helical" evidence="1">
    <location>
        <begin position="6"/>
        <end position="24"/>
    </location>
</feature>
<protein>
    <submittedName>
        <fullName evidence="2">Uncharacterized protein</fullName>
    </submittedName>
</protein>
<keyword evidence="1" id="KW-0812">Transmembrane</keyword>
<gene>
    <name evidence="2" type="ORF">ERS008476_02797</name>
</gene>
<proteinExistence type="predicted"/>
<dbReference type="AlphaFoldDB" id="A0A0H5LXN9"/>